<evidence type="ECO:0000256" key="1">
    <source>
        <dbReference type="SAM" id="Coils"/>
    </source>
</evidence>
<dbReference type="Pfam" id="PF08448">
    <property type="entry name" value="PAS_4"/>
    <property type="match status" value="1"/>
</dbReference>
<feature type="coiled-coil region" evidence="1">
    <location>
        <begin position="142"/>
        <end position="176"/>
    </location>
</feature>
<evidence type="ECO:0000313" key="4">
    <source>
        <dbReference type="Proteomes" id="UP000637774"/>
    </source>
</evidence>
<keyword evidence="4" id="KW-1185">Reference proteome</keyword>
<evidence type="ECO:0000259" key="2">
    <source>
        <dbReference type="PROSITE" id="PS50113"/>
    </source>
</evidence>
<dbReference type="Proteomes" id="UP000637774">
    <property type="component" value="Unassembled WGS sequence"/>
</dbReference>
<comment type="caution">
    <text evidence="3">The sequence shown here is derived from an EMBL/GenBank/DDBJ whole genome shotgun (WGS) entry which is preliminary data.</text>
</comment>
<organism evidence="3 4">
    <name type="scientific">Hymenobacter frigidus</name>
    <dbReference type="NCBI Taxonomy" id="1524095"/>
    <lineage>
        <taxon>Bacteria</taxon>
        <taxon>Pseudomonadati</taxon>
        <taxon>Bacteroidota</taxon>
        <taxon>Cytophagia</taxon>
        <taxon>Cytophagales</taxon>
        <taxon>Hymenobacteraceae</taxon>
        <taxon>Hymenobacter</taxon>
    </lineage>
</organism>
<sequence>MLNSPRLLMAPGTPDSPPAARFLPEGLLLDLLGVSLTGVNVLHPVYGPTGEIEDFAIDYLNPAGQRMSGLAERPGGTLLTCFPHATVAGILGYYRRVYLAGATTVHEVNYQADGLDNYFCLAARRSGDLLVVSFTDTSDQDRSAVEQALRQSQARVQAARAAAEHQRNELRDLLAQAPVAVAVYQGPQHRVAVANAATLAIWDRAWADVRDRPVFEVLPEAADPALVAVFDQVFTTGTPYHAHELATTITRRGQPETVYWNFVFQPDRQSEGRIRGIVSVGTDVSEQVRARHLVEEGHRQEQAFNRELTVANEGLTRTNVDLDNFIYTASHGLARPHRPHRQH</sequence>
<dbReference type="InterPro" id="IPR013656">
    <property type="entry name" value="PAS_4"/>
</dbReference>
<keyword evidence="1" id="KW-0175">Coiled coil</keyword>
<dbReference type="InterPro" id="IPR000700">
    <property type="entry name" value="PAS-assoc_C"/>
</dbReference>
<protein>
    <recommendedName>
        <fullName evidence="2">PAC domain-containing protein</fullName>
    </recommendedName>
</protein>
<proteinExistence type="predicted"/>
<dbReference type="PROSITE" id="PS50113">
    <property type="entry name" value="PAC"/>
    <property type="match status" value="1"/>
</dbReference>
<evidence type="ECO:0000313" key="3">
    <source>
        <dbReference type="EMBL" id="GGH81867.1"/>
    </source>
</evidence>
<dbReference type="SUPFAM" id="SSF55785">
    <property type="entry name" value="PYP-like sensor domain (PAS domain)"/>
    <property type="match status" value="1"/>
</dbReference>
<name>A0ABQ1ZXJ1_9BACT</name>
<dbReference type="Gene3D" id="3.30.450.20">
    <property type="entry name" value="PAS domain"/>
    <property type="match status" value="2"/>
</dbReference>
<dbReference type="EMBL" id="BMGY01000006">
    <property type="protein sequence ID" value="GGH81867.1"/>
    <property type="molecule type" value="Genomic_DNA"/>
</dbReference>
<reference evidence="4" key="1">
    <citation type="journal article" date="2019" name="Int. J. Syst. Evol. Microbiol.">
        <title>The Global Catalogue of Microorganisms (GCM) 10K type strain sequencing project: providing services to taxonomists for standard genome sequencing and annotation.</title>
        <authorList>
            <consortium name="The Broad Institute Genomics Platform"/>
            <consortium name="The Broad Institute Genome Sequencing Center for Infectious Disease"/>
            <person name="Wu L."/>
            <person name="Ma J."/>
        </authorList>
    </citation>
    <scope>NUCLEOTIDE SEQUENCE [LARGE SCALE GENOMIC DNA]</scope>
    <source>
        <strain evidence="4">CGMCC 1.14966</strain>
    </source>
</reference>
<dbReference type="InterPro" id="IPR035965">
    <property type="entry name" value="PAS-like_dom_sf"/>
</dbReference>
<feature type="domain" description="PAC" evidence="2">
    <location>
        <begin position="243"/>
        <end position="296"/>
    </location>
</feature>
<accession>A0ABQ1ZXJ1</accession>
<gene>
    <name evidence="3" type="ORF">GCM10011495_09230</name>
</gene>